<name>A0A1H3HZR2_9BACI</name>
<keyword evidence="8 10" id="KW-0807">Transducer</keyword>
<evidence type="ECO:0000313" key="15">
    <source>
        <dbReference type="EMBL" id="SDY20966.1"/>
    </source>
</evidence>
<evidence type="ECO:0000256" key="2">
    <source>
        <dbReference type="ARBA" id="ARBA00022475"/>
    </source>
</evidence>
<dbReference type="SMART" id="SM00283">
    <property type="entry name" value="MA"/>
    <property type="match status" value="1"/>
</dbReference>
<evidence type="ECO:0000256" key="3">
    <source>
        <dbReference type="ARBA" id="ARBA00022481"/>
    </source>
</evidence>
<dbReference type="Pfam" id="PF00672">
    <property type="entry name" value="HAMP"/>
    <property type="match status" value="1"/>
</dbReference>
<evidence type="ECO:0000256" key="5">
    <source>
        <dbReference type="ARBA" id="ARBA00022692"/>
    </source>
</evidence>
<protein>
    <submittedName>
        <fullName evidence="15">Methyl-accepting chemotaxis protein</fullName>
    </submittedName>
</protein>
<keyword evidence="4" id="KW-0145">Chemotaxis</keyword>
<dbReference type="FunFam" id="1.10.287.950:FF:000001">
    <property type="entry name" value="Methyl-accepting chemotaxis sensory transducer"/>
    <property type="match status" value="1"/>
</dbReference>
<keyword evidence="16" id="KW-1185">Reference proteome</keyword>
<dbReference type="CDD" id="cd11386">
    <property type="entry name" value="MCP_signal"/>
    <property type="match status" value="1"/>
</dbReference>
<dbReference type="SUPFAM" id="SSF103190">
    <property type="entry name" value="Sensory domain-like"/>
    <property type="match status" value="1"/>
</dbReference>
<keyword evidence="5 12" id="KW-0812">Transmembrane</keyword>
<feature type="domain" description="HAMP" evidence="14">
    <location>
        <begin position="304"/>
        <end position="356"/>
    </location>
</feature>
<dbReference type="Proteomes" id="UP000198935">
    <property type="component" value="Unassembled WGS sequence"/>
</dbReference>
<gene>
    <name evidence="15" type="ORF">SAMN05421736_101668</name>
</gene>
<dbReference type="STRING" id="1503961.SAMN05421736_101668"/>
<keyword evidence="2" id="KW-1003">Cell membrane</keyword>
<evidence type="ECO:0000256" key="4">
    <source>
        <dbReference type="ARBA" id="ARBA00022500"/>
    </source>
</evidence>
<evidence type="ECO:0000259" key="14">
    <source>
        <dbReference type="PROSITE" id="PS50885"/>
    </source>
</evidence>
<dbReference type="PANTHER" id="PTHR32089">
    <property type="entry name" value="METHYL-ACCEPTING CHEMOTAXIS PROTEIN MCPB"/>
    <property type="match status" value="1"/>
</dbReference>
<dbReference type="AlphaFoldDB" id="A0A1H3HZR2"/>
<dbReference type="OrthoDB" id="9760371at2"/>
<evidence type="ECO:0000256" key="10">
    <source>
        <dbReference type="PROSITE-ProRule" id="PRU00284"/>
    </source>
</evidence>
<dbReference type="GO" id="GO:0006935">
    <property type="term" value="P:chemotaxis"/>
    <property type="evidence" value="ECO:0007669"/>
    <property type="project" value="UniProtKB-KW"/>
</dbReference>
<dbReference type="Gene3D" id="1.10.287.950">
    <property type="entry name" value="Methyl-accepting chemotaxis protein"/>
    <property type="match status" value="1"/>
</dbReference>
<feature type="transmembrane region" description="Helical" evidence="12">
    <location>
        <begin position="280"/>
        <end position="303"/>
    </location>
</feature>
<proteinExistence type="inferred from homology"/>
<dbReference type="CDD" id="cd12912">
    <property type="entry name" value="PDC2_MCP_like"/>
    <property type="match status" value="1"/>
</dbReference>
<reference evidence="16" key="1">
    <citation type="submission" date="2016-10" db="EMBL/GenBank/DDBJ databases">
        <authorList>
            <person name="Varghese N."/>
            <person name="Submissions S."/>
        </authorList>
    </citation>
    <scope>NUCLEOTIDE SEQUENCE [LARGE SCALE GENOMIC DNA]</scope>
    <source>
        <strain evidence="16">SP</strain>
    </source>
</reference>
<dbReference type="GO" id="GO:0004888">
    <property type="term" value="F:transmembrane signaling receptor activity"/>
    <property type="evidence" value="ECO:0007669"/>
    <property type="project" value="InterPro"/>
</dbReference>
<evidence type="ECO:0000256" key="7">
    <source>
        <dbReference type="ARBA" id="ARBA00023136"/>
    </source>
</evidence>
<accession>A0A1H3HZR2</accession>
<keyword evidence="6 12" id="KW-1133">Transmembrane helix</keyword>
<dbReference type="PANTHER" id="PTHR32089:SF114">
    <property type="entry name" value="METHYL-ACCEPTING CHEMOTAXIS PROTEIN MCPB"/>
    <property type="match status" value="1"/>
</dbReference>
<evidence type="ECO:0000256" key="12">
    <source>
        <dbReference type="SAM" id="Phobius"/>
    </source>
</evidence>
<dbReference type="InterPro" id="IPR029151">
    <property type="entry name" value="Sensor-like_sf"/>
</dbReference>
<dbReference type="PROSITE" id="PS50885">
    <property type="entry name" value="HAMP"/>
    <property type="match status" value="1"/>
</dbReference>
<dbReference type="Gene3D" id="3.30.450.20">
    <property type="entry name" value="PAS domain"/>
    <property type="match status" value="2"/>
</dbReference>
<evidence type="ECO:0000256" key="11">
    <source>
        <dbReference type="SAM" id="MobiDB-lite"/>
    </source>
</evidence>
<dbReference type="Gene3D" id="1.10.8.500">
    <property type="entry name" value="HAMP domain in histidine kinase"/>
    <property type="match status" value="1"/>
</dbReference>
<feature type="domain" description="Methyl-accepting transducer" evidence="13">
    <location>
        <begin position="375"/>
        <end position="611"/>
    </location>
</feature>
<feature type="region of interest" description="Disordered" evidence="11">
    <location>
        <begin position="369"/>
        <end position="417"/>
    </location>
</feature>
<evidence type="ECO:0000313" key="16">
    <source>
        <dbReference type="Proteomes" id="UP000198935"/>
    </source>
</evidence>
<feature type="compositionally biased region" description="Polar residues" evidence="11">
    <location>
        <begin position="369"/>
        <end position="409"/>
    </location>
</feature>
<keyword evidence="7 12" id="KW-0472">Membrane</keyword>
<evidence type="ECO:0000256" key="8">
    <source>
        <dbReference type="ARBA" id="ARBA00023224"/>
    </source>
</evidence>
<comment type="subcellular location">
    <subcellularLocation>
        <location evidence="1">Cell membrane</location>
        <topology evidence="1">Multi-pass membrane protein</topology>
    </subcellularLocation>
</comment>
<dbReference type="SMART" id="SM00304">
    <property type="entry name" value="HAMP"/>
    <property type="match status" value="1"/>
</dbReference>
<dbReference type="InterPro" id="IPR033479">
    <property type="entry name" value="dCache_1"/>
</dbReference>
<dbReference type="SUPFAM" id="SSF58104">
    <property type="entry name" value="Methyl-accepting chemotaxis protein (MCP) signaling domain"/>
    <property type="match status" value="1"/>
</dbReference>
<dbReference type="InterPro" id="IPR004090">
    <property type="entry name" value="Chemotax_Me-accpt_rcpt"/>
</dbReference>
<dbReference type="Pfam" id="PF00015">
    <property type="entry name" value="MCPsignal"/>
    <property type="match status" value="1"/>
</dbReference>
<evidence type="ECO:0000256" key="6">
    <source>
        <dbReference type="ARBA" id="ARBA00022989"/>
    </source>
</evidence>
<comment type="similarity">
    <text evidence="9">Belongs to the methyl-accepting chemotaxis (MCP) protein family.</text>
</comment>
<keyword evidence="3" id="KW-0488">Methylation</keyword>
<dbReference type="CDD" id="cd06225">
    <property type="entry name" value="HAMP"/>
    <property type="match status" value="1"/>
</dbReference>
<sequence>MNKKKRPGLSFSFKNKLILSFLVILLVPSITIALTSYKSAEGNIDNRMAATALNNVNIAEEAINQFINAQKENIDFLSNAIVAGNIVDDHDDQTRELLDTIQNSKADVEQTFVGTENGSFMNSPTSFQNPPDYDPRERPWYNQAMENKGEVIITDPYISQSSEQVVVTIAKVTADGQGVVAINLKLESLTNIINDIEIGEEGYVFLVDKANNIISHPALEAGEQFAEPFFEKIKDTESGSFDDKSGKTVTKIAFETSDTTGWKVVASMAQSEVTHAVQPILQTTLFVIIGAFLAGAVIIWLMIKAMMKPINQLVKAADNMSEGDLSVEVDLQRNDELGTLAAAFNRMRENLSTLILQIRDKSATLAASSEQLTASTEQNTSASEQISSSVQQMTSGVETQAENIEQSSKMAEEMSESIQHISDNTNEVSANASNASSVIQEGNHAIETTVGQMNYIKKTVADLSSSIQGLGKFSEEISQIVDVITSIAEQTNLLALNAAIEAARAGENGKGFAVVADEVRKLAEQSSQSAEQIREMIVSIQEETTRAVDSMKIGTAEVDKGIEVVNHAGESFSNMTGFVNSITEQIKEITAKMTEISTGTEQFVRTFENVAVVADSTAQAAQDVSASTQEQLASMEEIQGSANTLTLMAEEMQQLVERFKL</sequence>
<dbReference type="GO" id="GO:0005886">
    <property type="term" value="C:plasma membrane"/>
    <property type="evidence" value="ECO:0007669"/>
    <property type="project" value="UniProtKB-SubCell"/>
</dbReference>
<dbReference type="PRINTS" id="PR00260">
    <property type="entry name" value="CHEMTRNSDUCR"/>
</dbReference>
<dbReference type="Pfam" id="PF02743">
    <property type="entry name" value="dCache_1"/>
    <property type="match status" value="1"/>
</dbReference>
<dbReference type="EMBL" id="FNPI01000001">
    <property type="protein sequence ID" value="SDY20966.1"/>
    <property type="molecule type" value="Genomic_DNA"/>
</dbReference>
<dbReference type="CDD" id="cd18773">
    <property type="entry name" value="PDC1_HK_sensor"/>
    <property type="match status" value="1"/>
</dbReference>
<dbReference type="GO" id="GO:0007165">
    <property type="term" value="P:signal transduction"/>
    <property type="evidence" value="ECO:0007669"/>
    <property type="project" value="UniProtKB-KW"/>
</dbReference>
<organism evidence="15 16">
    <name type="scientific">Evansella caseinilytica</name>
    <dbReference type="NCBI Taxonomy" id="1503961"/>
    <lineage>
        <taxon>Bacteria</taxon>
        <taxon>Bacillati</taxon>
        <taxon>Bacillota</taxon>
        <taxon>Bacilli</taxon>
        <taxon>Bacillales</taxon>
        <taxon>Bacillaceae</taxon>
        <taxon>Evansella</taxon>
    </lineage>
</organism>
<evidence type="ECO:0000256" key="9">
    <source>
        <dbReference type="ARBA" id="ARBA00029447"/>
    </source>
</evidence>
<dbReference type="PROSITE" id="PS50111">
    <property type="entry name" value="CHEMOTAXIS_TRANSDUC_2"/>
    <property type="match status" value="1"/>
</dbReference>
<evidence type="ECO:0000259" key="13">
    <source>
        <dbReference type="PROSITE" id="PS50111"/>
    </source>
</evidence>
<evidence type="ECO:0000256" key="1">
    <source>
        <dbReference type="ARBA" id="ARBA00004651"/>
    </source>
</evidence>
<dbReference type="InterPro" id="IPR004089">
    <property type="entry name" value="MCPsignal_dom"/>
</dbReference>
<dbReference type="InterPro" id="IPR003660">
    <property type="entry name" value="HAMP_dom"/>
</dbReference>